<accession>A0AAN9JTZ7</accession>
<feature type="region of interest" description="Disordered" evidence="1">
    <location>
        <begin position="1"/>
        <end position="31"/>
    </location>
</feature>
<protein>
    <submittedName>
        <fullName evidence="2">Uncharacterized protein</fullName>
    </submittedName>
</protein>
<dbReference type="EMBL" id="JAYMYQ010000014">
    <property type="protein sequence ID" value="KAK7304316.1"/>
    <property type="molecule type" value="Genomic_DNA"/>
</dbReference>
<name>A0AAN9JTZ7_CANGL</name>
<organism evidence="2 3">
    <name type="scientific">Canavalia gladiata</name>
    <name type="common">Sword bean</name>
    <name type="synonym">Dolichos gladiatus</name>
    <dbReference type="NCBI Taxonomy" id="3824"/>
    <lineage>
        <taxon>Eukaryota</taxon>
        <taxon>Viridiplantae</taxon>
        <taxon>Streptophyta</taxon>
        <taxon>Embryophyta</taxon>
        <taxon>Tracheophyta</taxon>
        <taxon>Spermatophyta</taxon>
        <taxon>Magnoliopsida</taxon>
        <taxon>eudicotyledons</taxon>
        <taxon>Gunneridae</taxon>
        <taxon>Pentapetalae</taxon>
        <taxon>rosids</taxon>
        <taxon>fabids</taxon>
        <taxon>Fabales</taxon>
        <taxon>Fabaceae</taxon>
        <taxon>Papilionoideae</taxon>
        <taxon>50 kb inversion clade</taxon>
        <taxon>NPAAA clade</taxon>
        <taxon>indigoferoid/millettioid clade</taxon>
        <taxon>Phaseoleae</taxon>
        <taxon>Canavalia</taxon>
    </lineage>
</organism>
<dbReference type="Proteomes" id="UP001367508">
    <property type="component" value="Unassembled WGS sequence"/>
</dbReference>
<keyword evidence="3" id="KW-1185">Reference proteome</keyword>
<feature type="compositionally biased region" description="Basic and acidic residues" evidence="1">
    <location>
        <begin position="1"/>
        <end position="12"/>
    </location>
</feature>
<evidence type="ECO:0000256" key="1">
    <source>
        <dbReference type="SAM" id="MobiDB-lite"/>
    </source>
</evidence>
<proteinExistence type="predicted"/>
<evidence type="ECO:0000313" key="2">
    <source>
        <dbReference type="EMBL" id="KAK7304316.1"/>
    </source>
</evidence>
<comment type="caution">
    <text evidence="2">The sequence shown here is derived from an EMBL/GenBank/DDBJ whole genome shotgun (WGS) entry which is preliminary data.</text>
</comment>
<gene>
    <name evidence="2" type="ORF">VNO77_45184</name>
</gene>
<sequence length="98" mass="11099">MEGKHEKHDVTVKCEAVGPTTTREKNKTAPNSRCYYTTQRNTFLNGQRLPFLTVRLLSLSLTSSSLFRVSIAPLSFLIFVPPRFHSSRSASSTSRFFD</sequence>
<evidence type="ECO:0000313" key="3">
    <source>
        <dbReference type="Proteomes" id="UP001367508"/>
    </source>
</evidence>
<dbReference type="AlphaFoldDB" id="A0AAN9JTZ7"/>
<reference evidence="2 3" key="1">
    <citation type="submission" date="2024-01" db="EMBL/GenBank/DDBJ databases">
        <title>The genomes of 5 underutilized Papilionoideae crops provide insights into root nodulation and disease resistanc.</title>
        <authorList>
            <person name="Jiang F."/>
        </authorList>
    </citation>
    <scope>NUCLEOTIDE SEQUENCE [LARGE SCALE GENOMIC DNA]</scope>
    <source>
        <strain evidence="2">LVBAO_FW01</strain>
        <tissue evidence="2">Leaves</tissue>
    </source>
</reference>